<evidence type="ECO:0000313" key="1">
    <source>
        <dbReference type="EMBL" id="KAF5586047.1"/>
    </source>
</evidence>
<gene>
    <name evidence="1" type="ORF">FPCIR_8067</name>
</gene>
<evidence type="ECO:0000313" key="2">
    <source>
        <dbReference type="Proteomes" id="UP000546213"/>
    </source>
</evidence>
<dbReference type="EMBL" id="JAAOAS010000199">
    <property type="protein sequence ID" value="KAF5586047.1"/>
    <property type="molecule type" value="Genomic_DNA"/>
</dbReference>
<comment type="caution">
    <text evidence="1">The sequence shown here is derived from an EMBL/GenBank/DDBJ whole genome shotgun (WGS) entry which is preliminary data.</text>
</comment>
<proteinExistence type="predicted"/>
<name>A0A8H5L652_9HYPO</name>
<dbReference type="OrthoDB" id="4763081at2759"/>
<dbReference type="AlphaFoldDB" id="A0A8H5L652"/>
<keyword evidence="2" id="KW-1185">Reference proteome</keyword>
<sequence length="201" mass="23369">MEFTSDGRKRSPAEMNCFRRAMGWRRLDLMRIFPQALYIPGPRHISKQSVKKVAPFALQKELNQDTGLEKEYFGQHLGQLPKELVNMIQSYCPGAYFWSLVQLRDVKWFLSPGKPVEERDISCIERWERGKAKVFRGEPLGDGEYLLISLDSDGICEIQRLPKPEDRRQPEDRGPNHDPLVKLRKYVLANGQDLESVKAYF</sequence>
<dbReference type="Proteomes" id="UP000546213">
    <property type="component" value="Unassembled WGS sequence"/>
</dbReference>
<reference evidence="1 2" key="1">
    <citation type="submission" date="2020-05" db="EMBL/GenBank/DDBJ databases">
        <title>Identification and distribution of gene clusters putatively required for synthesis of sphingolipid metabolism inhibitors in phylogenetically diverse species of the filamentous fungus Fusarium.</title>
        <authorList>
            <person name="Kim H.-S."/>
            <person name="Busman M."/>
            <person name="Brown D.W."/>
            <person name="Divon H."/>
            <person name="Uhlig S."/>
            <person name="Proctor R.H."/>
        </authorList>
    </citation>
    <scope>NUCLEOTIDE SEQUENCE [LARGE SCALE GENOMIC DNA]</scope>
    <source>
        <strain evidence="1 2">NRRL 36939</strain>
    </source>
</reference>
<accession>A0A8H5L652</accession>
<protein>
    <submittedName>
        <fullName evidence="1">Uncharacterized protein</fullName>
    </submittedName>
</protein>
<organism evidence="1 2">
    <name type="scientific">Fusarium pseudocircinatum</name>
    <dbReference type="NCBI Taxonomy" id="56676"/>
    <lineage>
        <taxon>Eukaryota</taxon>
        <taxon>Fungi</taxon>
        <taxon>Dikarya</taxon>
        <taxon>Ascomycota</taxon>
        <taxon>Pezizomycotina</taxon>
        <taxon>Sordariomycetes</taxon>
        <taxon>Hypocreomycetidae</taxon>
        <taxon>Hypocreales</taxon>
        <taxon>Nectriaceae</taxon>
        <taxon>Fusarium</taxon>
        <taxon>Fusarium fujikuroi species complex</taxon>
    </lineage>
</organism>